<evidence type="ECO:0000256" key="3">
    <source>
        <dbReference type="ARBA" id="ARBA00022777"/>
    </source>
</evidence>
<dbReference type="InterPro" id="IPR052700">
    <property type="entry name" value="Carb_kinase_PfkB-like"/>
</dbReference>
<evidence type="ECO:0000256" key="1">
    <source>
        <dbReference type="ARBA" id="ARBA00010688"/>
    </source>
</evidence>
<dbReference type="SUPFAM" id="SSF53613">
    <property type="entry name" value="Ribokinase-like"/>
    <property type="match status" value="1"/>
</dbReference>
<gene>
    <name evidence="5" type="ORF">CLV54_3251</name>
</gene>
<dbReference type="Pfam" id="PF00294">
    <property type="entry name" value="PfkB"/>
    <property type="match status" value="1"/>
</dbReference>
<sequence>MSIGAGGALPPNAAHVVAVGETMIMLVPEEGSTLAATRRFDSYIGGAESNVALYLARLGVPVRWASVMRNDPLGRRIATELAGSGVDVSAISWRDVAQTGLYLKDPGAESTAVYYYRQGSAARLIDPALWQDERLRSAAVLHLTGITPALSESANAAVEAAVLGRETGAELVSFDVNYRPGLWPVDVAAPVLRRLADASDLVFVGMDEAHHLWGCATPREVREMLPRARTVVVKDGAVGAYALSSGRETFVPSLAVDVVEPVGAGDAFAAGYLKSLLDGRGEAERLRLGHLLAATALTVHEDAAEPPSSAWLDAQLEVPEAEWASAALAYGKVREQTA</sequence>
<evidence type="ECO:0000259" key="4">
    <source>
        <dbReference type="Pfam" id="PF00294"/>
    </source>
</evidence>
<feature type="domain" description="Carbohydrate kinase PfkB" evidence="4">
    <location>
        <begin position="14"/>
        <end position="304"/>
    </location>
</feature>
<dbReference type="PANTHER" id="PTHR43320">
    <property type="entry name" value="SUGAR KINASE"/>
    <property type="match status" value="1"/>
</dbReference>
<comment type="caution">
    <text evidence="5">The sequence shown here is derived from an EMBL/GenBank/DDBJ whole genome shotgun (WGS) entry which is preliminary data.</text>
</comment>
<dbReference type="CDD" id="cd01166">
    <property type="entry name" value="KdgK"/>
    <property type="match status" value="1"/>
</dbReference>
<reference evidence="5 6" key="1">
    <citation type="submission" date="2017-11" db="EMBL/GenBank/DDBJ databases">
        <title>Genomic Encyclopedia of Archaeal and Bacterial Type Strains, Phase II (KMG-II): From Individual Species to Whole Genera.</title>
        <authorList>
            <person name="Goeker M."/>
        </authorList>
    </citation>
    <scope>NUCLEOTIDE SEQUENCE [LARGE SCALE GENOMIC DNA]</scope>
    <source>
        <strain evidence="5 6">DSM 25625</strain>
    </source>
</reference>
<evidence type="ECO:0000256" key="2">
    <source>
        <dbReference type="ARBA" id="ARBA00022679"/>
    </source>
</evidence>
<dbReference type="EMBL" id="PGFB01000006">
    <property type="protein sequence ID" value="PJJ55361.1"/>
    <property type="molecule type" value="Genomic_DNA"/>
</dbReference>
<dbReference type="OrthoDB" id="9808601at2"/>
<dbReference type="Gene3D" id="3.40.1190.20">
    <property type="match status" value="1"/>
</dbReference>
<evidence type="ECO:0000313" key="6">
    <source>
        <dbReference type="Proteomes" id="UP000230161"/>
    </source>
</evidence>
<name>A0A2M9BBM5_9MICO</name>
<protein>
    <submittedName>
        <fullName evidence="5">2-dehydro-3-deoxygluconokinase</fullName>
    </submittedName>
</protein>
<evidence type="ECO:0000313" key="5">
    <source>
        <dbReference type="EMBL" id="PJJ55361.1"/>
    </source>
</evidence>
<accession>A0A2M9BBM5</accession>
<organism evidence="5 6">
    <name type="scientific">Compostimonas suwonensis</name>
    <dbReference type="NCBI Taxonomy" id="1048394"/>
    <lineage>
        <taxon>Bacteria</taxon>
        <taxon>Bacillati</taxon>
        <taxon>Actinomycetota</taxon>
        <taxon>Actinomycetes</taxon>
        <taxon>Micrococcales</taxon>
        <taxon>Microbacteriaceae</taxon>
        <taxon>Compostimonas</taxon>
    </lineage>
</organism>
<keyword evidence="2" id="KW-0808">Transferase</keyword>
<dbReference type="PANTHER" id="PTHR43320:SF2">
    <property type="entry name" value="2-DEHYDRO-3-DEOXYGLUCONOKINASE_2-DEHYDRO-3-DEOXYGALACTONOKINASE"/>
    <property type="match status" value="1"/>
</dbReference>
<dbReference type="Proteomes" id="UP000230161">
    <property type="component" value="Unassembled WGS sequence"/>
</dbReference>
<dbReference type="InterPro" id="IPR029056">
    <property type="entry name" value="Ribokinase-like"/>
</dbReference>
<comment type="similarity">
    <text evidence="1">Belongs to the carbohydrate kinase PfkB family.</text>
</comment>
<keyword evidence="6" id="KW-1185">Reference proteome</keyword>
<dbReference type="InterPro" id="IPR011611">
    <property type="entry name" value="PfkB_dom"/>
</dbReference>
<keyword evidence="3 5" id="KW-0418">Kinase</keyword>
<dbReference type="AlphaFoldDB" id="A0A2M9BBM5"/>
<proteinExistence type="inferred from homology"/>
<dbReference type="GO" id="GO:0016301">
    <property type="term" value="F:kinase activity"/>
    <property type="evidence" value="ECO:0007669"/>
    <property type="project" value="UniProtKB-KW"/>
</dbReference>
<dbReference type="RefSeq" id="WP_157803033.1">
    <property type="nucleotide sequence ID" value="NZ_PGFB01000006.1"/>
</dbReference>